<gene>
    <name evidence="2" type="ORF">LTR91_002310</name>
</gene>
<dbReference type="EMBL" id="JAUJLE010000010">
    <property type="protein sequence ID" value="KAK1011025.1"/>
    <property type="molecule type" value="Genomic_DNA"/>
</dbReference>
<dbReference type="AlphaFoldDB" id="A0AAN6KZ38"/>
<evidence type="ECO:0000313" key="3">
    <source>
        <dbReference type="Proteomes" id="UP001175353"/>
    </source>
</evidence>
<reference evidence="2" key="1">
    <citation type="submission" date="2023-06" db="EMBL/GenBank/DDBJ databases">
        <title>Black Yeasts Isolated from many extreme environments.</title>
        <authorList>
            <person name="Coleine C."/>
            <person name="Stajich J.E."/>
            <person name="Selbmann L."/>
        </authorList>
    </citation>
    <scope>NUCLEOTIDE SEQUENCE</scope>
    <source>
        <strain evidence="2">CCFEE 5200</strain>
    </source>
</reference>
<evidence type="ECO:0000256" key="1">
    <source>
        <dbReference type="SAM" id="MobiDB-lite"/>
    </source>
</evidence>
<comment type="caution">
    <text evidence="2">The sequence shown here is derived from an EMBL/GenBank/DDBJ whole genome shotgun (WGS) entry which is preliminary data.</text>
</comment>
<dbReference type="Proteomes" id="UP001175353">
    <property type="component" value="Unassembled WGS sequence"/>
</dbReference>
<name>A0AAN6KZ38_9PEZI</name>
<sequence length="93" mass="10251">MYPWSTQKAQTWYLAMWNVQRYVAASSTVPALAFRCRAVRGRRGGISPEASRLARGAKVAVTGRSDKSDPTDPRIWSTRLGGSLLPSLPESLE</sequence>
<feature type="compositionally biased region" description="Low complexity" evidence="1">
    <location>
        <begin position="80"/>
        <end position="93"/>
    </location>
</feature>
<accession>A0AAN6KZ38</accession>
<organism evidence="2 3">
    <name type="scientific">Friedmanniomyces endolithicus</name>
    <dbReference type="NCBI Taxonomy" id="329885"/>
    <lineage>
        <taxon>Eukaryota</taxon>
        <taxon>Fungi</taxon>
        <taxon>Dikarya</taxon>
        <taxon>Ascomycota</taxon>
        <taxon>Pezizomycotina</taxon>
        <taxon>Dothideomycetes</taxon>
        <taxon>Dothideomycetidae</taxon>
        <taxon>Mycosphaerellales</taxon>
        <taxon>Teratosphaeriaceae</taxon>
        <taxon>Friedmanniomyces</taxon>
    </lineage>
</organism>
<keyword evidence="3" id="KW-1185">Reference proteome</keyword>
<protein>
    <submittedName>
        <fullName evidence="2">Uncharacterized protein</fullName>
    </submittedName>
</protein>
<feature type="region of interest" description="Disordered" evidence="1">
    <location>
        <begin position="57"/>
        <end position="93"/>
    </location>
</feature>
<proteinExistence type="predicted"/>
<evidence type="ECO:0000313" key="2">
    <source>
        <dbReference type="EMBL" id="KAK1011025.1"/>
    </source>
</evidence>